<protein>
    <submittedName>
        <fullName evidence="1">Uncharacterized protein</fullName>
    </submittedName>
</protein>
<comment type="caution">
    <text evidence="1">The sequence shown here is derived from an EMBL/GenBank/DDBJ whole genome shotgun (WGS) entry which is preliminary data.</text>
</comment>
<reference evidence="1 2" key="1">
    <citation type="journal article" date="2014" name="Int. J. Syst. Evol. Microbiol.">
        <title>Complete genome sequence of Corynebacterium casei LMG S-19264T (=DSM 44701T), isolated from a smear-ripened cheese.</title>
        <authorList>
            <consortium name="US DOE Joint Genome Institute (JGI-PGF)"/>
            <person name="Walter F."/>
            <person name="Albersmeier A."/>
            <person name="Kalinowski J."/>
            <person name="Ruckert C."/>
        </authorList>
    </citation>
    <scope>NUCLEOTIDE SEQUENCE [LARGE SCALE GENOMIC DNA]</scope>
    <source>
        <strain evidence="1 2">KCTC 12866</strain>
    </source>
</reference>
<dbReference type="EMBL" id="BMXF01000008">
    <property type="protein sequence ID" value="GHB87499.1"/>
    <property type="molecule type" value="Genomic_DNA"/>
</dbReference>
<dbReference type="AlphaFoldDB" id="A0A8J3D898"/>
<organism evidence="1 2">
    <name type="scientific">Persicitalea jodogahamensis</name>
    <dbReference type="NCBI Taxonomy" id="402147"/>
    <lineage>
        <taxon>Bacteria</taxon>
        <taxon>Pseudomonadati</taxon>
        <taxon>Bacteroidota</taxon>
        <taxon>Cytophagia</taxon>
        <taxon>Cytophagales</taxon>
        <taxon>Spirosomataceae</taxon>
        <taxon>Persicitalea</taxon>
    </lineage>
</organism>
<gene>
    <name evidence="1" type="ORF">GCM10007390_49250</name>
</gene>
<dbReference type="RefSeq" id="WP_189568674.1">
    <property type="nucleotide sequence ID" value="NZ_BMXF01000008.1"/>
</dbReference>
<sequence length="130" mass="14923">MNAAMSERQDDDSILQKVLEQLVEELTDPEIHYVVSGNHYVHQQAERFGEKVYIAQIWLSSDSSWDVVLTDQGLIYDVKLNPNNLDQISRILIPYKEICTITRSGSGVSYPYINDDKRNLMAMFDKKPGN</sequence>
<name>A0A8J3D898_9BACT</name>
<evidence type="ECO:0000313" key="1">
    <source>
        <dbReference type="EMBL" id="GHB87499.1"/>
    </source>
</evidence>
<evidence type="ECO:0000313" key="2">
    <source>
        <dbReference type="Proteomes" id="UP000598271"/>
    </source>
</evidence>
<dbReference type="Proteomes" id="UP000598271">
    <property type="component" value="Unassembled WGS sequence"/>
</dbReference>
<keyword evidence="2" id="KW-1185">Reference proteome</keyword>
<accession>A0A8J3D898</accession>
<proteinExistence type="predicted"/>